<evidence type="ECO:0000256" key="1">
    <source>
        <dbReference type="SAM" id="MobiDB-lite"/>
    </source>
</evidence>
<protein>
    <submittedName>
        <fullName evidence="2">Uncharacterized protein</fullName>
    </submittedName>
</protein>
<dbReference type="AlphaFoldDB" id="A0A9P7Q7T1"/>
<evidence type="ECO:0000313" key="2">
    <source>
        <dbReference type="EMBL" id="KAG6120752.1"/>
    </source>
</evidence>
<name>A0A9P7Q7T1_9HYPO</name>
<sequence>MAGMAPYNTNGPKNGADEGASSGAPSNQVFRPFTLQESLPFSPQTSIAPFLPDIIPDPCVGSGSPSLGISDLYSTQEFDKVNQEAAFTANSPKNLKQTVDHVLHDLKPSMRTQ</sequence>
<organism evidence="2 3">
    <name type="scientific">Claviceps humidiphila</name>
    <dbReference type="NCBI Taxonomy" id="1294629"/>
    <lineage>
        <taxon>Eukaryota</taxon>
        <taxon>Fungi</taxon>
        <taxon>Dikarya</taxon>
        <taxon>Ascomycota</taxon>
        <taxon>Pezizomycotina</taxon>
        <taxon>Sordariomycetes</taxon>
        <taxon>Hypocreomycetidae</taxon>
        <taxon>Hypocreales</taxon>
        <taxon>Clavicipitaceae</taxon>
        <taxon>Claviceps</taxon>
    </lineage>
</organism>
<reference evidence="2 3" key="1">
    <citation type="journal article" date="2020" name="bioRxiv">
        <title>Whole genome comparisons of ergot fungi reveals the divergence and evolution of species within the genus Claviceps are the result of varying mechanisms driving genome evolution and host range expansion.</title>
        <authorList>
            <person name="Wyka S.A."/>
            <person name="Mondo S.J."/>
            <person name="Liu M."/>
            <person name="Dettman J."/>
            <person name="Nalam V."/>
            <person name="Broders K.D."/>
        </authorList>
    </citation>
    <scope>NUCLEOTIDE SEQUENCE [LARGE SCALE GENOMIC DNA]</scope>
    <source>
        <strain evidence="2 3">LM576</strain>
    </source>
</reference>
<evidence type="ECO:0000313" key="3">
    <source>
        <dbReference type="Proteomes" id="UP000732380"/>
    </source>
</evidence>
<proteinExistence type="predicted"/>
<comment type="caution">
    <text evidence="2">The sequence shown here is derived from an EMBL/GenBank/DDBJ whole genome shotgun (WGS) entry which is preliminary data.</text>
</comment>
<gene>
    <name evidence="2" type="ORF">E4U13_006069</name>
</gene>
<keyword evidence="3" id="KW-1185">Reference proteome</keyword>
<feature type="region of interest" description="Disordered" evidence="1">
    <location>
        <begin position="1"/>
        <end position="29"/>
    </location>
</feature>
<accession>A0A9P7Q7T1</accession>
<dbReference type="Proteomes" id="UP000732380">
    <property type="component" value="Unassembled WGS sequence"/>
</dbReference>
<dbReference type="EMBL" id="SRQM01000051">
    <property type="protein sequence ID" value="KAG6120752.1"/>
    <property type="molecule type" value="Genomic_DNA"/>
</dbReference>